<dbReference type="GO" id="GO:0043007">
    <property type="term" value="P:maintenance of rDNA"/>
    <property type="evidence" value="ECO:0007669"/>
    <property type="project" value="TreeGrafter"/>
</dbReference>
<dbReference type="GO" id="GO:0033045">
    <property type="term" value="P:regulation of sister chromatid segregation"/>
    <property type="evidence" value="ECO:0007669"/>
    <property type="project" value="TreeGrafter"/>
</dbReference>
<name>A0A0P5SZV8_9CRUS</name>
<reference evidence="1 2" key="1">
    <citation type="submission" date="2016-03" db="EMBL/GenBank/DDBJ databases">
        <title>EvidentialGene: Evidence-directed Construction of Genes on Genomes.</title>
        <authorList>
            <person name="Gilbert D.G."/>
            <person name="Choi J.-H."/>
            <person name="Mockaitis K."/>
            <person name="Colbourne J."/>
            <person name="Pfrender M."/>
        </authorList>
    </citation>
    <scope>NUCLEOTIDE SEQUENCE [LARGE SCALE GENOMIC DNA]</scope>
    <source>
        <strain evidence="1 2">Xinb3</strain>
        <tissue evidence="1">Complete organism</tissue>
    </source>
</reference>
<accession>A0A0P5SZV8</accession>
<dbReference type="AlphaFoldDB" id="A0A0P5SZV8"/>
<dbReference type="InterPro" id="IPR012340">
    <property type="entry name" value="NA-bd_OB-fold"/>
</dbReference>
<dbReference type="GO" id="GO:0005829">
    <property type="term" value="C:cytosol"/>
    <property type="evidence" value="ECO:0007669"/>
    <property type="project" value="TreeGrafter"/>
</dbReference>
<sequence length="155" mass="17469">MQLDSVSDFFSVPAIKLFCRQLKDCRNSKSTDFSRGENQYEQWVVPLKSCITGKEINYCVHTVWLQGNILHVINESHVILKDVSGGIVKISLISFSVTNWIQQGVYCSVIGTVVSSSQTPLIQAIKMTKLDNSMNLQILWEWEVKDLADQLCNAA</sequence>
<dbReference type="PANTHER" id="PTHR33962">
    <property type="entry name" value="RECQ-MEDIATED GENOME INSTABILITY PROTEIN 2 RMI2"/>
    <property type="match status" value="1"/>
</dbReference>
<evidence type="ECO:0000313" key="1">
    <source>
        <dbReference type="EMBL" id="KZS13885.1"/>
    </source>
</evidence>
<dbReference type="Gene3D" id="2.40.50.140">
    <property type="entry name" value="Nucleic acid-binding proteins"/>
    <property type="match status" value="1"/>
</dbReference>
<dbReference type="InterPro" id="IPR032245">
    <property type="entry name" value="RMI2"/>
</dbReference>
<dbReference type="GO" id="GO:0016607">
    <property type="term" value="C:nuclear speck"/>
    <property type="evidence" value="ECO:0007669"/>
    <property type="project" value="TreeGrafter"/>
</dbReference>
<gene>
    <name evidence="1" type="ORF">APZ42_020885</name>
</gene>
<protein>
    <submittedName>
        <fullName evidence="1">Putative RecQ-mediated instability protein 2</fullName>
    </submittedName>
</protein>
<comment type="caution">
    <text evidence="1">The sequence shown here is derived from an EMBL/GenBank/DDBJ whole genome shotgun (WGS) entry which is preliminary data.</text>
</comment>
<proteinExistence type="predicted"/>
<keyword evidence="2" id="KW-1185">Reference proteome</keyword>
<dbReference type="Pfam" id="PF16100">
    <property type="entry name" value="RMI2"/>
    <property type="match status" value="1"/>
</dbReference>
<dbReference type="GO" id="GO:2000042">
    <property type="term" value="P:negative regulation of double-strand break repair via homologous recombination"/>
    <property type="evidence" value="ECO:0007669"/>
    <property type="project" value="TreeGrafter"/>
</dbReference>
<dbReference type="PANTHER" id="PTHR33962:SF1">
    <property type="entry name" value="RECQ-MEDIATED GENOME INSTABILITY PROTEIN 2"/>
    <property type="match status" value="1"/>
</dbReference>
<organism evidence="1 2">
    <name type="scientific">Daphnia magna</name>
    <dbReference type="NCBI Taxonomy" id="35525"/>
    <lineage>
        <taxon>Eukaryota</taxon>
        <taxon>Metazoa</taxon>
        <taxon>Ecdysozoa</taxon>
        <taxon>Arthropoda</taxon>
        <taxon>Crustacea</taxon>
        <taxon>Branchiopoda</taxon>
        <taxon>Diplostraca</taxon>
        <taxon>Cladocera</taxon>
        <taxon>Anomopoda</taxon>
        <taxon>Daphniidae</taxon>
        <taxon>Daphnia</taxon>
    </lineage>
</organism>
<dbReference type="GO" id="GO:0006281">
    <property type="term" value="P:DNA repair"/>
    <property type="evidence" value="ECO:0007669"/>
    <property type="project" value="TreeGrafter"/>
</dbReference>
<dbReference type="EMBL" id="LRGB01001009">
    <property type="protein sequence ID" value="KZS13885.1"/>
    <property type="molecule type" value="Genomic_DNA"/>
</dbReference>
<evidence type="ECO:0000313" key="2">
    <source>
        <dbReference type="Proteomes" id="UP000076858"/>
    </source>
</evidence>
<dbReference type="Proteomes" id="UP000076858">
    <property type="component" value="Unassembled WGS sequence"/>
</dbReference>